<dbReference type="InterPro" id="IPR042100">
    <property type="entry name" value="Bug_dom1"/>
</dbReference>
<reference evidence="3" key="1">
    <citation type="submission" date="2020-01" db="EMBL/GenBank/DDBJ databases">
        <authorList>
            <person name="Rat A."/>
        </authorList>
    </citation>
    <scope>NUCLEOTIDE SEQUENCE</scope>
    <source>
        <strain evidence="3">LMG 31228</strain>
    </source>
</reference>
<dbReference type="PIRSF" id="PIRSF017082">
    <property type="entry name" value="YflP"/>
    <property type="match status" value="1"/>
</dbReference>
<sequence length="320" mass="34466">MTATRRGVLAAALAVPAIARAQGSGWRPDRQITMIVAFAPGGGTDAAARTIARFMEKDLGQPVVVLNRPGAGGEIGFSELARARPDGYTIGFINTPTIVTIPIERRARFKLDDFALIANIVDDPGGIWVLNDSPIRDFAGLLAAARAQPGTIGYGTTGIGSDDHLAVLAIERATGTKFLHIPFAGSSQVKQNLLSRAIPLAVMNMAEGIAEWRQGVIRPIAQMGATRWDVAAEVPTLKELGVDVVEGSMRGMAAPAGMAPEVMARLALSVRRTVDDPEFQRLAAQQNLPLRFLDPDAYRTELVALRTRYEALWAQHPWRE</sequence>
<dbReference type="InterPro" id="IPR006311">
    <property type="entry name" value="TAT_signal"/>
</dbReference>
<name>A0A9X9XK61_9PROT</name>
<dbReference type="CDD" id="cd07012">
    <property type="entry name" value="PBP2_Bug_TTT"/>
    <property type="match status" value="1"/>
</dbReference>
<accession>A0A9X9XK61</accession>
<proteinExistence type="inferred from homology"/>
<gene>
    <name evidence="3" type="ORF">GXW74_26775</name>
</gene>
<dbReference type="Proteomes" id="UP001138709">
    <property type="component" value="Unassembled WGS sequence"/>
</dbReference>
<dbReference type="PANTHER" id="PTHR42928:SF5">
    <property type="entry name" value="BLR1237 PROTEIN"/>
    <property type="match status" value="1"/>
</dbReference>
<evidence type="ECO:0000256" key="2">
    <source>
        <dbReference type="SAM" id="SignalP"/>
    </source>
</evidence>
<dbReference type="PROSITE" id="PS51318">
    <property type="entry name" value="TAT"/>
    <property type="match status" value="1"/>
</dbReference>
<dbReference type="EMBL" id="JAAEDL010000055">
    <property type="protein sequence ID" value="MBR0684097.1"/>
    <property type="molecule type" value="Genomic_DNA"/>
</dbReference>
<evidence type="ECO:0000256" key="1">
    <source>
        <dbReference type="ARBA" id="ARBA00006987"/>
    </source>
</evidence>
<dbReference type="Gene3D" id="3.40.190.150">
    <property type="entry name" value="Bordetella uptake gene, domain 1"/>
    <property type="match status" value="1"/>
</dbReference>
<protein>
    <submittedName>
        <fullName evidence="3">Tripartite tricarboxylate transporter substrate binding protein</fullName>
    </submittedName>
</protein>
<keyword evidence="2" id="KW-0732">Signal</keyword>
<evidence type="ECO:0000313" key="4">
    <source>
        <dbReference type="Proteomes" id="UP001138709"/>
    </source>
</evidence>
<dbReference type="AlphaFoldDB" id="A0A9X9XK61"/>
<evidence type="ECO:0000313" key="3">
    <source>
        <dbReference type="EMBL" id="MBR0684097.1"/>
    </source>
</evidence>
<comment type="caution">
    <text evidence="3">The sequence shown here is derived from an EMBL/GenBank/DDBJ whole genome shotgun (WGS) entry which is preliminary data.</text>
</comment>
<dbReference type="PANTHER" id="PTHR42928">
    <property type="entry name" value="TRICARBOXYLATE-BINDING PROTEIN"/>
    <property type="match status" value="1"/>
</dbReference>
<dbReference type="Gene3D" id="3.40.190.10">
    <property type="entry name" value="Periplasmic binding protein-like II"/>
    <property type="match status" value="1"/>
</dbReference>
<dbReference type="RefSeq" id="WP_211849868.1">
    <property type="nucleotide sequence ID" value="NZ_JAAEDL010000055.1"/>
</dbReference>
<dbReference type="InterPro" id="IPR005064">
    <property type="entry name" value="BUG"/>
</dbReference>
<reference evidence="3" key="2">
    <citation type="journal article" date="2021" name="Syst. Appl. Microbiol.">
        <title>Roseomonas hellenica sp. nov., isolated from roots of wild-growing Alkanna tinctoria.</title>
        <authorList>
            <person name="Rat A."/>
            <person name="Naranjo H.D."/>
            <person name="Lebbe L."/>
            <person name="Cnockaert M."/>
            <person name="Krigas N."/>
            <person name="Grigoriadou K."/>
            <person name="Maloupa E."/>
            <person name="Willems A."/>
        </authorList>
    </citation>
    <scope>NUCLEOTIDE SEQUENCE</scope>
    <source>
        <strain evidence="3">LMG 31228</strain>
    </source>
</reference>
<feature type="chain" id="PRO_5040951800" evidence="2">
    <location>
        <begin position="22"/>
        <end position="320"/>
    </location>
</feature>
<organism evidence="3 4">
    <name type="scientific">Neoroseomonas eburnea</name>
    <dbReference type="NCBI Taxonomy" id="1346889"/>
    <lineage>
        <taxon>Bacteria</taxon>
        <taxon>Pseudomonadati</taxon>
        <taxon>Pseudomonadota</taxon>
        <taxon>Alphaproteobacteria</taxon>
        <taxon>Acetobacterales</taxon>
        <taxon>Acetobacteraceae</taxon>
        <taxon>Neoroseomonas</taxon>
    </lineage>
</organism>
<feature type="signal peptide" evidence="2">
    <location>
        <begin position="1"/>
        <end position="21"/>
    </location>
</feature>
<keyword evidence="4" id="KW-1185">Reference proteome</keyword>
<dbReference type="Pfam" id="PF03401">
    <property type="entry name" value="TctC"/>
    <property type="match status" value="1"/>
</dbReference>
<comment type="similarity">
    <text evidence="1">Belongs to the UPF0065 (bug) family.</text>
</comment>